<evidence type="ECO:0000256" key="2">
    <source>
        <dbReference type="ARBA" id="ARBA00023002"/>
    </source>
</evidence>
<dbReference type="PROSITE" id="PS00061">
    <property type="entry name" value="ADH_SHORT"/>
    <property type="match status" value="1"/>
</dbReference>
<dbReference type="AlphaFoldDB" id="A0A967EDZ7"/>
<dbReference type="EMBL" id="WOTH01000024">
    <property type="protein sequence ID" value="NHO54520.1"/>
    <property type="molecule type" value="Genomic_DNA"/>
</dbReference>
<feature type="domain" description="Ketoreductase" evidence="4">
    <location>
        <begin position="6"/>
        <end position="186"/>
    </location>
</feature>
<comment type="similarity">
    <text evidence="1">Belongs to the short-chain dehydrogenases/reductases (SDR) family.</text>
</comment>
<organism evidence="5 6">
    <name type="scientific">Acetobacter estunensis</name>
    <dbReference type="NCBI Taxonomy" id="104097"/>
    <lineage>
        <taxon>Bacteria</taxon>
        <taxon>Pseudomonadati</taxon>
        <taxon>Pseudomonadota</taxon>
        <taxon>Alphaproteobacteria</taxon>
        <taxon>Acetobacterales</taxon>
        <taxon>Acetobacteraceae</taxon>
        <taxon>Acetobacter</taxon>
    </lineage>
</organism>
<protein>
    <submittedName>
        <fullName evidence="5">SDR family oxidoreductase</fullName>
    </submittedName>
</protein>
<sequence>MTSSSKTVLVAGGTRGLGLIITQELVGRGHRVFVSGRNEEAGKQLEQDLGVTFFRADVRNPVEVEALVARVQAECDHLSWAVNNVGITTKRMSVADTDINAWRDVMDTNLLAALYLMKAEIGVMRRHAGASIVNVSSCAGLLGVANQSAYSVSKAALNMLSQVAALENAQEQQDQHAIRINAICPGPILGGMNTEERLRANPEGTRQKLAVTAMKRFADPKEIAALVLWLLSDDASYMTGTVLPIDGGYSSGKF</sequence>
<dbReference type="Pfam" id="PF13561">
    <property type="entry name" value="adh_short_C2"/>
    <property type="match status" value="1"/>
</dbReference>
<dbReference type="InterPro" id="IPR057326">
    <property type="entry name" value="KR_dom"/>
</dbReference>
<comment type="caution">
    <text evidence="5">The sequence shown here is derived from an EMBL/GenBank/DDBJ whole genome shotgun (WGS) entry which is preliminary data.</text>
</comment>
<evidence type="ECO:0000313" key="5">
    <source>
        <dbReference type="EMBL" id="NHO54520.1"/>
    </source>
</evidence>
<proteinExistence type="inferred from homology"/>
<evidence type="ECO:0000259" key="4">
    <source>
        <dbReference type="SMART" id="SM00822"/>
    </source>
</evidence>
<name>A0A967EDZ7_9PROT</name>
<evidence type="ECO:0000256" key="3">
    <source>
        <dbReference type="ARBA" id="ARBA00023027"/>
    </source>
</evidence>
<dbReference type="InterPro" id="IPR002347">
    <property type="entry name" value="SDR_fam"/>
</dbReference>
<reference evidence="5" key="1">
    <citation type="submission" date="2019-11" db="EMBL/GenBank/DDBJ databases">
        <title>Description of new Acetobacter species.</title>
        <authorList>
            <person name="Cleenwerck I."/>
            <person name="Sombolestani A.S."/>
        </authorList>
    </citation>
    <scope>NUCLEOTIDE SEQUENCE</scope>
    <source>
        <strain evidence="5">LMG 1626</strain>
    </source>
</reference>
<dbReference type="SMART" id="SM00822">
    <property type="entry name" value="PKS_KR"/>
    <property type="match status" value="1"/>
</dbReference>
<dbReference type="RefSeq" id="WP_166316701.1">
    <property type="nucleotide sequence ID" value="NZ_WOTH01000024.1"/>
</dbReference>
<dbReference type="GO" id="GO:0016491">
    <property type="term" value="F:oxidoreductase activity"/>
    <property type="evidence" value="ECO:0007669"/>
    <property type="project" value="UniProtKB-KW"/>
</dbReference>
<gene>
    <name evidence="5" type="ORF">GOB87_11255</name>
</gene>
<dbReference type="Proteomes" id="UP000597459">
    <property type="component" value="Unassembled WGS sequence"/>
</dbReference>
<dbReference type="PANTHER" id="PTHR24321">
    <property type="entry name" value="DEHYDROGENASES, SHORT CHAIN"/>
    <property type="match status" value="1"/>
</dbReference>
<keyword evidence="6" id="KW-1185">Reference proteome</keyword>
<dbReference type="FunFam" id="3.40.50.720:FF:000084">
    <property type="entry name" value="Short-chain dehydrogenase reductase"/>
    <property type="match status" value="1"/>
</dbReference>
<dbReference type="InterPro" id="IPR020904">
    <property type="entry name" value="Sc_DH/Rdtase_CS"/>
</dbReference>
<evidence type="ECO:0000313" key="6">
    <source>
        <dbReference type="Proteomes" id="UP000597459"/>
    </source>
</evidence>
<accession>A0A967EDZ7</accession>
<evidence type="ECO:0000256" key="1">
    <source>
        <dbReference type="ARBA" id="ARBA00006484"/>
    </source>
</evidence>
<dbReference type="Gene3D" id="3.40.50.720">
    <property type="entry name" value="NAD(P)-binding Rossmann-like Domain"/>
    <property type="match status" value="1"/>
</dbReference>
<dbReference type="SUPFAM" id="SSF51735">
    <property type="entry name" value="NAD(P)-binding Rossmann-fold domains"/>
    <property type="match status" value="1"/>
</dbReference>
<dbReference type="PANTHER" id="PTHR24321:SF8">
    <property type="entry name" value="ESTRADIOL 17-BETA-DEHYDROGENASE 8-RELATED"/>
    <property type="match status" value="1"/>
</dbReference>
<dbReference type="PRINTS" id="PR00081">
    <property type="entry name" value="GDHRDH"/>
</dbReference>
<dbReference type="InterPro" id="IPR036291">
    <property type="entry name" value="NAD(P)-bd_dom_sf"/>
</dbReference>
<keyword evidence="3" id="KW-0520">NAD</keyword>
<dbReference type="CDD" id="cd05233">
    <property type="entry name" value="SDR_c"/>
    <property type="match status" value="1"/>
</dbReference>
<keyword evidence="2" id="KW-0560">Oxidoreductase</keyword>